<keyword evidence="2" id="KW-1185">Reference proteome</keyword>
<dbReference type="Proteomes" id="UP001073227">
    <property type="component" value="Unassembled WGS sequence"/>
</dbReference>
<proteinExistence type="predicted"/>
<reference evidence="1" key="1">
    <citation type="submission" date="2022-10" db="EMBL/GenBank/DDBJ databases">
        <title>Hoeflea sp. G2-23, isolated from marine algae.</title>
        <authorList>
            <person name="Kristyanto S."/>
            <person name="Kim J.M."/>
            <person name="Jeon C.O."/>
        </authorList>
    </citation>
    <scope>NUCLEOTIDE SEQUENCE</scope>
    <source>
        <strain evidence="1">G2-23</strain>
    </source>
</reference>
<organism evidence="1 2">
    <name type="scientific">Hoeflea algicola</name>
    <dbReference type="NCBI Taxonomy" id="2983763"/>
    <lineage>
        <taxon>Bacteria</taxon>
        <taxon>Pseudomonadati</taxon>
        <taxon>Pseudomonadota</taxon>
        <taxon>Alphaproteobacteria</taxon>
        <taxon>Hyphomicrobiales</taxon>
        <taxon>Rhizobiaceae</taxon>
        <taxon>Hoeflea</taxon>
    </lineage>
</organism>
<dbReference type="RefSeq" id="WP_267655693.1">
    <property type="nucleotide sequence ID" value="NZ_JAOVZR010000001.1"/>
</dbReference>
<sequence length="139" mass="14796">MFKITKADGTTSFGATPQGFVAPDQELVSHFCRTESWTANLATGAFRLGPAARHYHGLADTGDLGLLNLVRCYDSGSRQHVLGLFEMAAMQASSFCFSTTIIHDGGHLPMMCIGESSNFNGNGGGSINGLFMFAHFVVA</sequence>
<gene>
    <name evidence="1" type="ORF">OEG84_21775</name>
</gene>
<protein>
    <submittedName>
        <fullName evidence="1">Uncharacterized protein</fullName>
    </submittedName>
</protein>
<comment type="caution">
    <text evidence="1">The sequence shown here is derived from an EMBL/GenBank/DDBJ whole genome shotgun (WGS) entry which is preliminary data.</text>
</comment>
<evidence type="ECO:0000313" key="1">
    <source>
        <dbReference type="EMBL" id="MCY0150260.1"/>
    </source>
</evidence>
<name>A0ABT3ZEP2_9HYPH</name>
<dbReference type="EMBL" id="JAOVZR010000001">
    <property type="protein sequence ID" value="MCY0150260.1"/>
    <property type="molecule type" value="Genomic_DNA"/>
</dbReference>
<evidence type="ECO:0000313" key="2">
    <source>
        <dbReference type="Proteomes" id="UP001073227"/>
    </source>
</evidence>
<accession>A0ABT3ZEP2</accession>